<evidence type="ECO:0000313" key="1">
    <source>
        <dbReference type="EMBL" id="KAB0676032.1"/>
    </source>
</evidence>
<reference evidence="1 2" key="1">
    <citation type="submission" date="2019-09" db="EMBL/GenBank/DDBJ databases">
        <title>YIM 132180 draft genome.</title>
        <authorList>
            <person name="Zhang K."/>
        </authorList>
    </citation>
    <scope>NUCLEOTIDE SEQUENCE [LARGE SCALE GENOMIC DNA]</scope>
    <source>
        <strain evidence="1 2">YIM 132180</strain>
    </source>
</reference>
<accession>A0A7V7PKF0</accession>
<comment type="caution">
    <text evidence="1">The sequence shown here is derived from an EMBL/GenBank/DDBJ whole genome shotgun (WGS) entry which is preliminary data.</text>
</comment>
<organism evidence="1 2">
    <name type="scientific">Plantimonas leprariae</name>
    <dbReference type="NCBI Taxonomy" id="2615207"/>
    <lineage>
        <taxon>Bacteria</taxon>
        <taxon>Pseudomonadati</taxon>
        <taxon>Pseudomonadota</taxon>
        <taxon>Alphaproteobacteria</taxon>
        <taxon>Hyphomicrobiales</taxon>
        <taxon>Aurantimonadaceae</taxon>
        <taxon>Plantimonas</taxon>
    </lineage>
</organism>
<dbReference type="Proteomes" id="UP000432089">
    <property type="component" value="Unassembled WGS sequence"/>
</dbReference>
<dbReference type="Pfam" id="PF12096">
    <property type="entry name" value="DUF3572"/>
    <property type="match status" value="1"/>
</dbReference>
<gene>
    <name evidence="1" type="ORF">F6X38_22450</name>
</gene>
<dbReference type="AlphaFoldDB" id="A0A7V7PKF0"/>
<protein>
    <submittedName>
        <fullName evidence="1">DUF3572 family protein</fullName>
    </submittedName>
</protein>
<proteinExistence type="predicted"/>
<name>A0A7V7PKF0_9HYPH</name>
<evidence type="ECO:0000313" key="2">
    <source>
        <dbReference type="Proteomes" id="UP000432089"/>
    </source>
</evidence>
<dbReference type="EMBL" id="VZDO01000027">
    <property type="protein sequence ID" value="KAB0676032.1"/>
    <property type="molecule type" value="Genomic_DNA"/>
</dbReference>
<sequence length="97" mass="10193">MFPKPGQAAATAAPERDPQRIAIDALGFVAGRDELVRRFLDVTGLEVGHLRAAAAEPTFFVGLLDFLLANEADLMDFAGAAGLDPAEIGRAREALAS</sequence>
<dbReference type="InterPro" id="IPR021955">
    <property type="entry name" value="DUF3572"/>
</dbReference>
<keyword evidence="2" id="KW-1185">Reference proteome</keyword>